<dbReference type="Proteomes" id="UP000277212">
    <property type="component" value="Unassembled WGS sequence"/>
</dbReference>
<feature type="compositionally biased region" description="Basic and acidic residues" evidence="1">
    <location>
        <begin position="547"/>
        <end position="562"/>
    </location>
</feature>
<feature type="compositionally biased region" description="Low complexity" evidence="1">
    <location>
        <begin position="713"/>
        <end position="732"/>
    </location>
</feature>
<protein>
    <recommendedName>
        <fullName evidence="4">AB hydrolase-1 domain-containing protein</fullName>
    </recommendedName>
</protein>
<feature type="compositionally biased region" description="Polar residues" evidence="1">
    <location>
        <begin position="683"/>
        <end position="693"/>
    </location>
</feature>
<feature type="compositionally biased region" description="Pro residues" evidence="1">
    <location>
        <begin position="1148"/>
        <end position="1157"/>
    </location>
</feature>
<comment type="caution">
    <text evidence="2">The sequence shown here is derived from an EMBL/GenBank/DDBJ whole genome shotgun (WGS) entry which is preliminary data.</text>
</comment>
<feature type="compositionally biased region" description="Low complexity" evidence="1">
    <location>
        <begin position="935"/>
        <end position="1035"/>
    </location>
</feature>
<sequence length="1186" mass="128721">MSPSGRSNSLTKEHMENLDAFPAWSISAETIESELTAPGKVTADNPMIKYPSAIYHDKWPGTGLRGDPYLARYRASLTTVRLKRLERQSLGQNALQGLLHQTGKAFLIGEGTGGNMAWLATDVEPDLVAGVIAIEPVGPPFGKATRRQNGHKIFTQSMRRAEGLRIYGLTDLPLTFDPPVNFHSGFEDGYEEPFEVEERLRPDEKGSCYLQRNLWQDEVIFNHETGEYEMSDRVQVRELYHLKKVPQAVVTGHASSHVMYDWATVSFMVQAGVPVQWIKLDEHQIFGNGHLMFLETNSDDIARLLTQWILNVTPEIFRGTLRDIVVTPISGQVGESSEEAVEEATARLQEVDMEDAEHAHSNDQLPVARDDHVESSQHEHAEPVHGNDQLPAAQANQVESAQTENVEPVHNNHQLLSSQANHVNSVQPEQALPVHRNDQLPITQANRVGSAQPGQALHVHHNNQLLTAQTDFVHSVQSEHAESTHHNNNQSRETQPNHILPTLLEHFEYPWYDDDSFDFGETYEDFIQSEHTEAHADSAAQVEDTEIPDRDEQSPDLEDYRDFLVLSDDEESPRSDQSSVADEDQVDLVPTGYPGTPHNSAQNSSDHSYEPSSGSEPSGSSSGSHGSGGSSGSHHDDDSPGAPQGNHSGSHGNHSSGSHQDNQPPGSEGNVDNTDQSQHHTSDISYINSSPSQSDDEIVLYQRAVTPQNQTLSSLGPSQASSSSVHEQSTSKRPPPSSSDPGSSPPATSWGPKRPRMTTSPPAAATYTPSVANATPSGSQYTGDTSRWDRDQSMESPIMSLATLRPANPAGPARSRPRIVTTFSSPNYVSSPPLGYSSDRDSQRAYGLAEPSPVQGQLHSAARGARRYSPLAQSTPGRSDQGGSTHGYTTQGYTPQGYTTQGNSAQGYQTQGQSTQGYRTQGYSTESPFTQGHSTQGYATQGYQTQDYQTQGYSTGGPSTESTSTQDHSTQGYTTQGYQMQGQSTQGYHTQGYSTSGPSTESTSTHGHSTQGYTTQNYSAQGHTTQGSSTRGQSTQIYPHSAARFECQPGTAEESIAAMARPNQARLTINTSHSTTANEELQYSPFTQPRILPGSQMNQGNGTNNNNTGEASQATTPAQSNPARPSTPEAPDSEVENDWFSMFGCPPRATPPSPSPAPRGSSNPASSSASRGSPVRSKSLKRHASK</sequence>
<feature type="compositionally biased region" description="Polar residues" evidence="1">
    <location>
        <begin position="1069"/>
        <end position="1087"/>
    </location>
</feature>
<reference evidence="2 3" key="1">
    <citation type="submission" date="2017-06" db="EMBL/GenBank/DDBJ databases">
        <title>Comparative genomic analysis of Ambrosia Fusariam Clade fungi.</title>
        <authorList>
            <person name="Stajich J.E."/>
            <person name="Carrillo J."/>
            <person name="Kijimoto T."/>
            <person name="Eskalen A."/>
            <person name="O'Donnell K."/>
            <person name="Kasson M."/>
        </authorList>
    </citation>
    <scope>NUCLEOTIDE SEQUENCE [LARGE SCALE GENOMIC DNA]</scope>
    <source>
        <strain evidence="2">UCR3666</strain>
    </source>
</reference>
<feature type="compositionally biased region" description="Polar residues" evidence="1">
    <location>
        <begin position="597"/>
        <end position="606"/>
    </location>
</feature>
<feature type="compositionally biased region" description="Low complexity" evidence="1">
    <location>
        <begin position="645"/>
        <end position="659"/>
    </location>
</feature>
<name>A0A3M2RI17_9HYPO</name>
<evidence type="ECO:0008006" key="4">
    <source>
        <dbReference type="Google" id="ProtNLM"/>
    </source>
</evidence>
<dbReference type="SUPFAM" id="SSF53474">
    <property type="entry name" value="alpha/beta-Hydrolases"/>
    <property type="match status" value="1"/>
</dbReference>
<feature type="compositionally biased region" description="Low complexity" evidence="1">
    <location>
        <begin position="610"/>
        <end position="624"/>
    </location>
</feature>
<organism evidence="2 3">
    <name type="scientific">Fusarium kuroshium</name>
    <dbReference type="NCBI Taxonomy" id="2010991"/>
    <lineage>
        <taxon>Eukaryota</taxon>
        <taxon>Fungi</taxon>
        <taxon>Dikarya</taxon>
        <taxon>Ascomycota</taxon>
        <taxon>Pezizomycotina</taxon>
        <taxon>Sordariomycetes</taxon>
        <taxon>Hypocreomycetidae</taxon>
        <taxon>Hypocreales</taxon>
        <taxon>Nectriaceae</taxon>
        <taxon>Fusarium</taxon>
        <taxon>Fusarium solani species complex</taxon>
    </lineage>
</organism>
<proteinExistence type="predicted"/>
<dbReference type="STRING" id="2010991.A0A3M2RI17"/>
<dbReference type="OrthoDB" id="9978720at2759"/>
<feature type="compositionally biased region" description="Polar residues" evidence="1">
    <location>
        <begin position="821"/>
        <end position="830"/>
    </location>
</feature>
<dbReference type="InterPro" id="IPR050228">
    <property type="entry name" value="Carboxylesterase_BioH"/>
</dbReference>
<feature type="compositionally biased region" description="Basic and acidic residues" evidence="1">
    <location>
        <begin position="368"/>
        <end position="385"/>
    </location>
</feature>
<dbReference type="PANTHER" id="PTHR43194:SF4">
    <property type="entry name" value="AB HYDROLASE-1 DOMAIN-CONTAINING PROTEIN"/>
    <property type="match status" value="1"/>
</dbReference>
<feature type="region of interest" description="Disordered" evidence="1">
    <location>
        <begin position="532"/>
        <end position="1035"/>
    </location>
</feature>
<dbReference type="EMBL" id="NKUJ01000453">
    <property type="protein sequence ID" value="RMJ04941.1"/>
    <property type="molecule type" value="Genomic_DNA"/>
</dbReference>
<feature type="compositionally biased region" description="Polar residues" evidence="1">
    <location>
        <begin position="924"/>
        <end position="934"/>
    </location>
</feature>
<feature type="region of interest" description="Disordered" evidence="1">
    <location>
        <begin position="354"/>
        <end position="386"/>
    </location>
</feature>
<dbReference type="InterPro" id="IPR029058">
    <property type="entry name" value="AB_hydrolase_fold"/>
</dbReference>
<feature type="compositionally biased region" description="Low complexity" evidence="1">
    <location>
        <begin position="758"/>
        <end position="772"/>
    </location>
</feature>
<keyword evidence="3" id="KW-1185">Reference proteome</keyword>
<feature type="compositionally biased region" description="Low complexity" evidence="1">
    <location>
        <begin position="886"/>
        <end position="923"/>
    </location>
</feature>
<feature type="compositionally biased region" description="Polar residues" evidence="1">
    <location>
        <begin position="486"/>
        <end position="495"/>
    </location>
</feature>
<dbReference type="PANTHER" id="PTHR43194">
    <property type="entry name" value="HYDROLASE ALPHA/BETA FOLD FAMILY"/>
    <property type="match status" value="1"/>
</dbReference>
<feature type="compositionally biased region" description="Low complexity" evidence="1">
    <location>
        <begin position="1158"/>
        <end position="1177"/>
    </location>
</feature>
<feature type="compositionally biased region" description="Polar residues" evidence="1">
    <location>
        <begin position="871"/>
        <end position="883"/>
    </location>
</feature>
<evidence type="ECO:0000313" key="3">
    <source>
        <dbReference type="Proteomes" id="UP000277212"/>
    </source>
</evidence>
<feature type="compositionally biased region" description="Low complexity" evidence="1">
    <location>
        <begin position="739"/>
        <end position="749"/>
    </location>
</feature>
<dbReference type="AlphaFoldDB" id="A0A3M2RI17"/>
<feature type="compositionally biased region" description="Polar residues" evidence="1">
    <location>
        <begin position="773"/>
        <end position="785"/>
    </location>
</feature>
<feature type="region of interest" description="Disordered" evidence="1">
    <location>
        <begin position="475"/>
        <end position="495"/>
    </location>
</feature>
<dbReference type="Gene3D" id="3.40.50.1820">
    <property type="entry name" value="alpha/beta hydrolase"/>
    <property type="match status" value="1"/>
</dbReference>
<gene>
    <name evidence="2" type="ORF">CDV36_014391</name>
</gene>
<feature type="compositionally biased region" description="Low complexity" evidence="1">
    <location>
        <begin position="1098"/>
        <end position="1109"/>
    </location>
</feature>
<feature type="compositionally biased region" description="Polar residues" evidence="1">
    <location>
        <begin position="1110"/>
        <end position="1124"/>
    </location>
</feature>
<evidence type="ECO:0000313" key="2">
    <source>
        <dbReference type="EMBL" id="RMJ04941.1"/>
    </source>
</evidence>
<feature type="region of interest" description="Disordered" evidence="1">
    <location>
        <begin position="1069"/>
        <end position="1186"/>
    </location>
</feature>
<feature type="compositionally biased region" description="Polar residues" evidence="1">
    <location>
        <begin position="660"/>
        <end position="676"/>
    </location>
</feature>
<accession>A0A3M2RI17</accession>
<evidence type="ECO:0000256" key="1">
    <source>
        <dbReference type="SAM" id="MobiDB-lite"/>
    </source>
</evidence>